<dbReference type="GO" id="GO:0006046">
    <property type="term" value="P:N-acetylglucosamine catabolic process"/>
    <property type="evidence" value="ECO:0007669"/>
    <property type="project" value="TreeGrafter"/>
</dbReference>
<dbReference type="InterPro" id="IPR011059">
    <property type="entry name" value="Metal-dep_hydrolase_composite"/>
</dbReference>
<evidence type="ECO:0000256" key="9">
    <source>
        <dbReference type="PIRSR" id="PIRSR038994-2"/>
    </source>
</evidence>
<dbReference type="Gene3D" id="3.20.20.140">
    <property type="entry name" value="Metal-dependent hydrolases"/>
    <property type="match status" value="1"/>
</dbReference>
<accession>A0A4T0FLH6</accession>
<evidence type="ECO:0000256" key="4">
    <source>
        <dbReference type="ARBA" id="ARBA00022723"/>
    </source>
</evidence>
<dbReference type="GO" id="GO:0046872">
    <property type="term" value="F:metal ion binding"/>
    <property type="evidence" value="ECO:0007669"/>
    <property type="project" value="UniProtKB-KW"/>
</dbReference>
<evidence type="ECO:0000256" key="6">
    <source>
        <dbReference type="ARBA" id="ARBA00023277"/>
    </source>
</evidence>
<dbReference type="Pfam" id="PF01979">
    <property type="entry name" value="Amidohydro_1"/>
    <property type="match status" value="1"/>
</dbReference>
<keyword evidence="13" id="KW-1185">Reference proteome</keyword>
<keyword evidence="5" id="KW-0378">Hydrolase</keyword>
<evidence type="ECO:0000259" key="11">
    <source>
        <dbReference type="Pfam" id="PF01979"/>
    </source>
</evidence>
<feature type="binding site" evidence="10">
    <location>
        <position position="244"/>
    </location>
    <ligand>
        <name>Zn(2+)</name>
        <dbReference type="ChEBI" id="CHEBI:29105"/>
    </ligand>
</feature>
<dbReference type="GO" id="GO:0008448">
    <property type="term" value="F:N-acetylglucosamine-6-phosphate deacetylase activity"/>
    <property type="evidence" value="ECO:0007669"/>
    <property type="project" value="UniProtKB-EC"/>
</dbReference>
<evidence type="ECO:0000256" key="3">
    <source>
        <dbReference type="ARBA" id="ARBA00018029"/>
    </source>
</evidence>
<keyword evidence="4 10" id="KW-0479">Metal-binding</keyword>
<dbReference type="SUPFAM" id="SSF51556">
    <property type="entry name" value="Metallo-dependent hydrolases"/>
    <property type="match status" value="1"/>
</dbReference>
<evidence type="ECO:0000256" key="2">
    <source>
        <dbReference type="ARBA" id="ARBA00011899"/>
    </source>
</evidence>
<name>A0A4T0FLH6_9BASI</name>
<dbReference type="EMBL" id="SPNW01000030">
    <property type="protein sequence ID" value="TIA89108.1"/>
    <property type="molecule type" value="Genomic_DNA"/>
</dbReference>
<dbReference type="EC" id="3.5.1.25" evidence="2"/>
<dbReference type="OrthoDB" id="10264777at2759"/>
<gene>
    <name evidence="12" type="ORF">E3P99_02222</name>
</gene>
<comment type="catalytic activity">
    <reaction evidence="7">
        <text>N-acetyl-D-glucosamine 6-phosphate + H2O = D-glucosamine 6-phosphate + acetate</text>
        <dbReference type="Rhea" id="RHEA:22936"/>
        <dbReference type="ChEBI" id="CHEBI:15377"/>
        <dbReference type="ChEBI" id="CHEBI:30089"/>
        <dbReference type="ChEBI" id="CHEBI:57513"/>
        <dbReference type="ChEBI" id="CHEBI:58725"/>
        <dbReference type="EC" id="3.5.1.25"/>
    </reaction>
</comment>
<evidence type="ECO:0000313" key="13">
    <source>
        <dbReference type="Proteomes" id="UP000310189"/>
    </source>
</evidence>
<evidence type="ECO:0000313" key="12">
    <source>
        <dbReference type="EMBL" id="TIA89108.1"/>
    </source>
</evidence>
<sequence>MTSGVTKFTNCWCLEEDGSLIEADLYVDTNSGKIISGKEFFYSTKDTPTTTIDCDGDIISPGLIDVQINGAYGFDFSLWPPTKTEHLSKDEQVRVYLEGLDKVASKIVETGTTSFLPTIITQQQDLYREVGVYDVCKVASNTPNYQIIPLLRPRSQPRSAHVLGYHAEGPFIASSRKGAHAPPFLLSAPNGLSSIEAVYDSALTKLSTPNTGVKLLTLAPDVDGISAAIKELTKLPDVIVSIGHSDADVDLASQSVDDGARFITHLFNAMPQLHHRDPGVIGLLGNQPIRPFYGLIVDGVHVHPNAVRLAYEAHPKGCVLVTDAMPMMDPHLSDGVHDWRDGRRLLKQGPKLYLENTTTLAGSASTLDECVRNLKTFTHASSFGFALACASYHPASLLRLSHKGNLKVGSDADIVRVDRHQGTVKATYVNGKCVYKM</sequence>
<comment type="caution">
    <text evidence="12">The sequence shown here is derived from an EMBL/GenBank/DDBJ whole genome shotgun (WGS) entry which is preliminary data.</text>
</comment>
<organism evidence="12 13">
    <name type="scientific">Wallemia hederae</name>
    <dbReference type="NCBI Taxonomy" id="1540922"/>
    <lineage>
        <taxon>Eukaryota</taxon>
        <taxon>Fungi</taxon>
        <taxon>Dikarya</taxon>
        <taxon>Basidiomycota</taxon>
        <taxon>Wallemiomycotina</taxon>
        <taxon>Wallemiomycetes</taxon>
        <taxon>Wallemiales</taxon>
        <taxon>Wallemiaceae</taxon>
        <taxon>Wallemia</taxon>
    </lineage>
</organism>
<evidence type="ECO:0000256" key="5">
    <source>
        <dbReference type="ARBA" id="ARBA00022801"/>
    </source>
</evidence>
<evidence type="ECO:0000256" key="1">
    <source>
        <dbReference type="ARBA" id="ARBA00010716"/>
    </source>
</evidence>
<feature type="binding site" evidence="9">
    <location>
        <begin position="360"/>
        <end position="362"/>
    </location>
    <ligand>
        <name>substrate</name>
    </ligand>
</feature>
<feature type="binding site" evidence="9">
    <location>
        <position position="301"/>
    </location>
    <ligand>
        <name>substrate</name>
    </ligand>
</feature>
<dbReference type="PIRSF" id="PIRSF038994">
    <property type="entry name" value="NagA"/>
    <property type="match status" value="1"/>
</dbReference>
<comment type="similarity">
    <text evidence="1">Belongs to the metallo-dependent hydrolases superfamily. NagA family.</text>
</comment>
<dbReference type="SUPFAM" id="SSF51338">
    <property type="entry name" value="Composite domain of metallo-dependent hydrolases"/>
    <property type="match status" value="1"/>
</dbReference>
<feature type="active site" description="Proton donor/acceptor" evidence="8">
    <location>
        <position position="323"/>
    </location>
</feature>
<proteinExistence type="inferred from homology"/>
<dbReference type="InterPro" id="IPR032466">
    <property type="entry name" value="Metal_Hydrolase"/>
</dbReference>
<evidence type="ECO:0000256" key="8">
    <source>
        <dbReference type="PIRSR" id="PIRSR038994-1"/>
    </source>
</evidence>
<feature type="domain" description="Amidohydrolase-related" evidence="11">
    <location>
        <begin position="58"/>
        <end position="434"/>
    </location>
</feature>
<protein>
    <recommendedName>
        <fullName evidence="3">N-acetylglucosamine-6-phosphate deacetylase</fullName>
        <ecNumber evidence="2">3.5.1.25</ecNumber>
    </recommendedName>
</protein>
<dbReference type="AlphaFoldDB" id="A0A4T0FLH6"/>
<comment type="cofactor">
    <cofactor evidence="10">
        <name>a divalent metal cation</name>
        <dbReference type="ChEBI" id="CHEBI:60240"/>
    </cofactor>
    <text evidence="10">Binds 1 divalent metal cation per subunit.</text>
</comment>
<feature type="binding site" evidence="10">
    <location>
        <position position="168"/>
    </location>
    <ligand>
        <name>Zn(2+)</name>
        <dbReference type="ChEBI" id="CHEBI:29105"/>
    </ligand>
</feature>
<feature type="binding site" evidence="9">
    <location>
        <position position="276"/>
    </location>
    <ligand>
        <name>substrate</name>
    </ligand>
</feature>
<dbReference type="InterPro" id="IPR006680">
    <property type="entry name" value="Amidohydro-rel"/>
</dbReference>
<dbReference type="Proteomes" id="UP000310189">
    <property type="component" value="Unassembled WGS sequence"/>
</dbReference>
<reference evidence="12 13" key="1">
    <citation type="submission" date="2019-03" db="EMBL/GenBank/DDBJ databases">
        <title>Sequencing 23 genomes of Wallemia ichthyophaga.</title>
        <authorList>
            <person name="Gostincar C."/>
        </authorList>
    </citation>
    <scope>NUCLEOTIDE SEQUENCE [LARGE SCALE GENOMIC DNA]</scope>
    <source>
        <strain evidence="12 13">EXF-5753</strain>
    </source>
</reference>
<dbReference type="PANTHER" id="PTHR11113">
    <property type="entry name" value="N-ACETYLGLUCOSAMINE-6-PHOSPHATE DEACETYLASE"/>
    <property type="match status" value="1"/>
</dbReference>
<feature type="binding site" evidence="9">
    <location>
        <begin position="268"/>
        <end position="269"/>
    </location>
    <ligand>
        <name>substrate</name>
    </ligand>
</feature>
<feature type="binding site" evidence="9">
    <location>
        <position position="179"/>
    </location>
    <ligand>
        <name>substrate</name>
    </ligand>
</feature>
<keyword evidence="6" id="KW-0119">Carbohydrate metabolism</keyword>
<feature type="binding site" evidence="10">
    <location>
        <position position="265"/>
    </location>
    <ligand>
        <name>Zn(2+)</name>
        <dbReference type="ChEBI" id="CHEBI:29105"/>
    </ligand>
</feature>
<dbReference type="InterPro" id="IPR003764">
    <property type="entry name" value="GlcNAc_6-P_deAcase"/>
</dbReference>
<evidence type="ECO:0000256" key="7">
    <source>
        <dbReference type="ARBA" id="ARBA00047647"/>
    </source>
</evidence>
<dbReference type="PANTHER" id="PTHR11113:SF14">
    <property type="entry name" value="N-ACETYLGLUCOSAMINE-6-PHOSPHATE DEACETYLASE"/>
    <property type="match status" value="1"/>
</dbReference>
<evidence type="ECO:0000256" key="10">
    <source>
        <dbReference type="PIRSR" id="PIRSR038994-3"/>
    </source>
</evidence>